<gene>
    <name evidence="1" type="ORF">DFJ68_3489</name>
</gene>
<dbReference type="OrthoDB" id="4872232at2"/>
<organism evidence="1 2">
    <name type="scientific">Terracoccus luteus</name>
    <dbReference type="NCBI Taxonomy" id="53356"/>
    <lineage>
        <taxon>Bacteria</taxon>
        <taxon>Bacillati</taxon>
        <taxon>Actinomycetota</taxon>
        <taxon>Actinomycetes</taxon>
        <taxon>Micrococcales</taxon>
        <taxon>Intrasporangiaceae</taxon>
        <taxon>Terracoccus</taxon>
    </lineage>
</organism>
<evidence type="ECO:0000313" key="2">
    <source>
        <dbReference type="Proteomes" id="UP000278440"/>
    </source>
</evidence>
<dbReference type="Proteomes" id="UP000278440">
    <property type="component" value="Unassembled WGS sequence"/>
</dbReference>
<accession>A0A495XZH1</accession>
<evidence type="ECO:0000313" key="1">
    <source>
        <dbReference type="EMBL" id="RKT80010.1"/>
    </source>
</evidence>
<dbReference type="InterPro" id="IPR021527">
    <property type="entry name" value="DUF2795"/>
</dbReference>
<sequence>MTIEFAPFRGEVAALPDGHDQVSWRDEMAGYLGATSFPGRQDELLAALVRAHAPSRLLWRLGALPREVRFGSLTELCDFVDAHSAAPAPREPM</sequence>
<dbReference type="EMBL" id="RBXT01000001">
    <property type="protein sequence ID" value="RKT80010.1"/>
    <property type="molecule type" value="Genomic_DNA"/>
</dbReference>
<dbReference type="RefSeq" id="WP_121034803.1">
    <property type="nucleotide sequence ID" value="NZ_RBXT01000001.1"/>
</dbReference>
<proteinExistence type="predicted"/>
<comment type="caution">
    <text evidence="1">The sequence shown here is derived from an EMBL/GenBank/DDBJ whole genome shotgun (WGS) entry which is preliminary data.</text>
</comment>
<dbReference type="AlphaFoldDB" id="A0A495XZH1"/>
<name>A0A495XZH1_9MICO</name>
<protein>
    <submittedName>
        <fullName evidence="1">Uncharacterized protein DUF2795</fullName>
    </submittedName>
</protein>
<reference evidence="1 2" key="1">
    <citation type="submission" date="2018-10" db="EMBL/GenBank/DDBJ databases">
        <title>Sequencing the genomes of 1000 actinobacteria strains.</title>
        <authorList>
            <person name="Klenk H.-P."/>
        </authorList>
    </citation>
    <scope>NUCLEOTIDE SEQUENCE [LARGE SCALE GENOMIC DNA]</scope>
    <source>
        <strain evidence="1 2">DSM 44267</strain>
    </source>
</reference>
<dbReference type="Pfam" id="PF11387">
    <property type="entry name" value="DUF2795"/>
    <property type="match status" value="1"/>
</dbReference>
<keyword evidence="2" id="KW-1185">Reference proteome</keyword>